<evidence type="ECO:0000259" key="7">
    <source>
        <dbReference type="Pfam" id="PF05175"/>
    </source>
</evidence>
<dbReference type="AlphaFoldDB" id="A0A3P3QQW8"/>
<keyword evidence="5 6" id="KW-0949">S-adenosyl-L-methionine</keyword>
<comment type="catalytic activity">
    <reaction evidence="6">
        <text>guanosine(1835) in 23S rRNA + S-adenosyl-L-methionine = N(2)-methylguanosine(1835) in 23S rRNA + S-adenosyl-L-homocysteine + H(+)</text>
        <dbReference type="Rhea" id="RHEA:42744"/>
        <dbReference type="Rhea" id="RHEA-COMP:10217"/>
        <dbReference type="Rhea" id="RHEA-COMP:10218"/>
        <dbReference type="ChEBI" id="CHEBI:15378"/>
        <dbReference type="ChEBI" id="CHEBI:57856"/>
        <dbReference type="ChEBI" id="CHEBI:59789"/>
        <dbReference type="ChEBI" id="CHEBI:74269"/>
        <dbReference type="ChEBI" id="CHEBI:74481"/>
        <dbReference type="EC" id="2.1.1.174"/>
    </reaction>
</comment>
<accession>A0A3P3QQW8</accession>
<keyword evidence="10" id="KW-1185">Reference proteome</keyword>
<dbReference type="HAMAP" id="MF_01859">
    <property type="entry name" value="23SrRNA_methyltr_G"/>
    <property type="match status" value="1"/>
</dbReference>
<dbReference type="InterPro" id="IPR017237">
    <property type="entry name" value="RLMG"/>
</dbReference>
<feature type="domain" description="Methyltransferase small" evidence="7">
    <location>
        <begin position="202"/>
        <end position="373"/>
    </location>
</feature>
<dbReference type="PANTHER" id="PTHR47816">
    <property type="entry name" value="RIBOSOMAL RNA SMALL SUBUNIT METHYLTRANSFERASE C"/>
    <property type="match status" value="1"/>
</dbReference>
<comment type="similarity">
    <text evidence="6">Belongs to the methyltransferase superfamily. RlmG family.</text>
</comment>
<dbReference type="CDD" id="cd02440">
    <property type="entry name" value="AdoMet_MTases"/>
    <property type="match status" value="1"/>
</dbReference>
<gene>
    <name evidence="6" type="primary">rlmG</name>
    <name evidence="9" type="ORF">EIK76_06280</name>
</gene>
<evidence type="ECO:0000313" key="9">
    <source>
        <dbReference type="EMBL" id="RRJ23661.1"/>
    </source>
</evidence>
<dbReference type="PIRSF" id="PIRSF037565">
    <property type="entry name" value="RRNA_m2G_Mtase_RsmD_prd"/>
    <property type="match status" value="1"/>
</dbReference>
<evidence type="ECO:0000256" key="5">
    <source>
        <dbReference type="ARBA" id="ARBA00022691"/>
    </source>
</evidence>
<dbReference type="OrthoDB" id="29650at2"/>
<name>A0A3P3QQW8_9GAMM</name>
<dbReference type="InterPro" id="IPR029063">
    <property type="entry name" value="SAM-dependent_MTases_sf"/>
</dbReference>
<reference evidence="9 10" key="1">
    <citation type="submission" date="2018-11" db="EMBL/GenBank/DDBJ databases">
        <title>Draft genome analysis of Rheinheimera mesophila isolated from an industrial waste site.</title>
        <authorList>
            <person name="Yu Q."/>
            <person name="Qi Y."/>
            <person name="Zhang H."/>
            <person name="Lu Y."/>
            <person name="Pu J."/>
        </authorList>
    </citation>
    <scope>NUCLEOTIDE SEQUENCE [LARGE SCALE GENOMIC DNA]</scope>
    <source>
        <strain evidence="9 10">IITR13</strain>
    </source>
</reference>
<evidence type="ECO:0000256" key="6">
    <source>
        <dbReference type="HAMAP-Rule" id="MF_01859"/>
    </source>
</evidence>
<evidence type="ECO:0000256" key="1">
    <source>
        <dbReference type="ARBA" id="ARBA00022490"/>
    </source>
</evidence>
<dbReference type="GO" id="GO:0005737">
    <property type="term" value="C:cytoplasm"/>
    <property type="evidence" value="ECO:0007669"/>
    <property type="project" value="UniProtKB-SubCell"/>
</dbReference>
<evidence type="ECO:0000259" key="8">
    <source>
        <dbReference type="Pfam" id="PF26049"/>
    </source>
</evidence>
<comment type="subcellular location">
    <subcellularLocation>
        <location evidence="6">Cytoplasm</location>
    </subcellularLocation>
</comment>
<dbReference type="PROSITE" id="PS00092">
    <property type="entry name" value="N6_MTASE"/>
    <property type="match status" value="1"/>
</dbReference>
<dbReference type="InterPro" id="IPR058679">
    <property type="entry name" value="RlmG_N"/>
</dbReference>
<dbReference type="InterPro" id="IPR002052">
    <property type="entry name" value="DNA_methylase_N6_adenine_CS"/>
</dbReference>
<dbReference type="PANTHER" id="PTHR47816:SF5">
    <property type="entry name" value="RIBOSOMAL RNA LARGE SUBUNIT METHYLTRANSFERASE G"/>
    <property type="match status" value="1"/>
</dbReference>
<dbReference type="EC" id="2.1.1.174" evidence="6"/>
<dbReference type="InterPro" id="IPR046977">
    <property type="entry name" value="RsmC/RlmG"/>
</dbReference>
<dbReference type="Pfam" id="PF26049">
    <property type="entry name" value="RLMG_N"/>
    <property type="match status" value="1"/>
</dbReference>
<keyword evidence="1 6" id="KW-0963">Cytoplasm</keyword>
<keyword evidence="2 6" id="KW-0698">rRNA processing</keyword>
<dbReference type="EMBL" id="RRCF01000001">
    <property type="protein sequence ID" value="RRJ23661.1"/>
    <property type="molecule type" value="Genomic_DNA"/>
</dbReference>
<evidence type="ECO:0000256" key="4">
    <source>
        <dbReference type="ARBA" id="ARBA00022679"/>
    </source>
</evidence>
<sequence length="379" mass="41967">MNTIFTVADKQLRLDRLPLGQNNRSLQAWDAADELLLQQALPLLAERTNLKVAVMHDLFGALSCALGDYPHSQHNDSVVSQQATVHNRQQNGLSADAVNFLSSVTALPADLDLVLLKVPNNHGYLRFMLQQLSRVVRPDTVVIAAAKAKDIHKNLLALFEQELGPTRASLAEKKCRTIHCIPRGGARALTYPIRWQLPELQLTLLNHANVFAKEQLDIGARFLLEHLPTVEAGAVVADLGCGNGVLGLALLKQQPAAKLLFTDDSYMAVASAQESLRLNMPELLAQAEFRVDDCLASQADQTLDYVICNPPFHQQQAVTEHIAWQMFNDAKRCLKAGGKLRIVANRHLPYYEKMTVLLGGCRHIASNNKFVILESTKRK</sequence>
<dbReference type="Pfam" id="PF05175">
    <property type="entry name" value="MTS"/>
    <property type="match status" value="1"/>
</dbReference>
<dbReference type="Gene3D" id="3.40.50.150">
    <property type="entry name" value="Vaccinia Virus protein VP39"/>
    <property type="match status" value="2"/>
</dbReference>
<dbReference type="GO" id="GO:0003676">
    <property type="term" value="F:nucleic acid binding"/>
    <property type="evidence" value="ECO:0007669"/>
    <property type="project" value="InterPro"/>
</dbReference>
<keyword evidence="4 6" id="KW-0808">Transferase</keyword>
<dbReference type="GO" id="GO:0052916">
    <property type="term" value="F:23S rRNA (guanine(1835)-N(2))-methyltransferase activity"/>
    <property type="evidence" value="ECO:0007669"/>
    <property type="project" value="UniProtKB-EC"/>
</dbReference>
<dbReference type="SUPFAM" id="SSF53335">
    <property type="entry name" value="S-adenosyl-L-methionine-dependent methyltransferases"/>
    <property type="match status" value="1"/>
</dbReference>
<comment type="caution">
    <text evidence="9">The sequence shown here is derived from an EMBL/GenBank/DDBJ whole genome shotgun (WGS) entry which is preliminary data.</text>
</comment>
<protein>
    <recommendedName>
        <fullName evidence="6">Ribosomal RNA large subunit methyltransferase G</fullName>
        <ecNumber evidence="6">2.1.1.174</ecNumber>
    </recommendedName>
    <alternativeName>
        <fullName evidence="6">23S rRNA m2G1835 methyltransferase</fullName>
    </alternativeName>
    <alternativeName>
        <fullName evidence="6">rRNA (guanine-N(2)-)-methyltransferase RlmG</fullName>
    </alternativeName>
</protein>
<dbReference type="InterPro" id="IPR007848">
    <property type="entry name" value="Small_mtfrase_dom"/>
</dbReference>
<comment type="function">
    <text evidence="6">Specifically methylates the guanine in position 1835 (m2G1835) of 23S rRNA.</text>
</comment>
<evidence type="ECO:0000256" key="2">
    <source>
        <dbReference type="ARBA" id="ARBA00022552"/>
    </source>
</evidence>
<keyword evidence="3 6" id="KW-0489">Methyltransferase</keyword>
<feature type="domain" description="RlmG N-terminal" evidence="8">
    <location>
        <begin position="3"/>
        <end position="182"/>
    </location>
</feature>
<dbReference type="Proteomes" id="UP000276260">
    <property type="component" value="Unassembled WGS sequence"/>
</dbReference>
<evidence type="ECO:0000256" key="3">
    <source>
        <dbReference type="ARBA" id="ARBA00022603"/>
    </source>
</evidence>
<organism evidence="9 10">
    <name type="scientific">Rheinheimera mesophila</name>
    <dbReference type="NCBI Taxonomy" id="1547515"/>
    <lineage>
        <taxon>Bacteria</taxon>
        <taxon>Pseudomonadati</taxon>
        <taxon>Pseudomonadota</taxon>
        <taxon>Gammaproteobacteria</taxon>
        <taxon>Chromatiales</taxon>
        <taxon>Chromatiaceae</taxon>
        <taxon>Rheinheimera</taxon>
    </lineage>
</organism>
<proteinExistence type="inferred from homology"/>
<evidence type="ECO:0000313" key="10">
    <source>
        <dbReference type="Proteomes" id="UP000276260"/>
    </source>
</evidence>
<dbReference type="RefSeq" id="WP_046518326.1">
    <property type="nucleotide sequence ID" value="NZ_LAVS01000001.1"/>
</dbReference>